<keyword evidence="3 6" id="KW-0732">Signal</keyword>
<dbReference type="EMBL" id="JAJCNI010000021">
    <property type="protein sequence ID" value="MCB6519253.1"/>
    <property type="molecule type" value="Genomic_DNA"/>
</dbReference>
<evidence type="ECO:0000313" key="10">
    <source>
        <dbReference type="Proteomes" id="UP001198806"/>
    </source>
</evidence>
<name>A0AAP2Q997_PARDI</name>
<dbReference type="AlphaFoldDB" id="A0AAP2Q997"/>
<dbReference type="GO" id="GO:0009279">
    <property type="term" value="C:cell outer membrane"/>
    <property type="evidence" value="ECO:0007669"/>
    <property type="project" value="UniProtKB-SubCell"/>
</dbReference>
<dbReference type="RefSeq" id="WP_057326570.1">
    <property type="nucleotide sequence ID" value="NZ_CAXVLJ010000002.1"/>
</dbReference>
<proteinExistence type="inferred from homology"/>
<evidence type="ECO:0000259" key="7">
    <source>
        <dbReference type="Pfam" id="PF07980"/>
    </source>
</evidence>
<evidence type="ECO:0000313" key="8">
    <source>
        <dbReference type="EMBL" id="MCB6519253.1"/>
    </source>
</evidence>
<dbReference type="Gene3D" id="1.25.40.390">
    <property type="match status" value="1"/>
</dbReference>
<keyword evidence="4" id="KW-0472">Membrane</keyword>
<reference evidence="8" key="1">
    <citation type="submission" date="2021-10" db="EMBL/GenBank/DDBJ databases">
        <title>Collection of gut derived symbiotic bacterial strains cultured from healthy donors.</title>
        <authorList>
            <person name="Lin H."/>
            <person name="Littmann E."/>
            <person name="Kohout C."/>
            <person name="Pamer E.G."/>
        </authorList>
    </citation>
    <scope>NUCLEOTIDE SEQUENCE</scope>
    <source>
        <strain evidence="8">DFI.2.94</strain>
    </source>
</reference>
<organism evidence="8 10">
    <name type="scientific">Parabacteroides distasonis</name>
    <dbReference type="NCBI Taxonomy" id="823"/>
    <lineage>
        <taxon>Bacteria</taxon>
        <taxon>Pseudomonadati</taxon>
        <taxon>Bacteroidota</taxon>
        <taxon>Bacteroidia</taxon>
        <taxon>Bacteroidales</taxon>
        <taxon>Tannerellaceae</taxon>
        <taxon>Parabacteroides</taxon>
    </lineage>
</organism>
<evidence type="ECO:0000256" key="4">
    <source>
        <dbReference type="ARBA" id="ARBA00023136"/>
    </source>
</evidence>
<feature type="chain" id="PRO_5042796657" evidence="6">
    <location>
        <begin position="24"/>
        <end position="521"/>
    </location>
</feature>
<gene>
    <name evidence="8" type="ORF">LI194_15765</name>
    <name evidence="9" type="ORF">P2T59_20950</name>
</gene>
<dbReference type="Proteomes" id="UP001198806">
    <property type="component" value="Unassembled WGS sequence"/>
</dbReference>
<comment type="similarity">
    <text evidence="2">Belongs to the SusD family.</text>
</comment>
<protein>
    <submittedName>
        <fullName evidence="8">RagB/SusD family nutrient uptake outer membrane protein</fullName>
    </submittedName>
</protein>
<dbReference type="EMBL" id="CP120353">
    <property type="protein sequence ID" value="WET64135.1"/>
    <property type="molecule type" value="Genomic_DNA"/>
</dbReference>
<dbReference type="SUPFAM" id="SSF48452">
    <property type="entry name" value="TPR-like"/>
    <property type="match status" value="1"/>
</dbReference>
<evidence type="ECO:0000256" key="5">
    <source>
        <dbReference type="ARBA" id="ARBA00023237"/>
    </source>
</evidence>
<accession>A0AAP2Q997</accession>
<dbReference type="Gene3D" id="1.10.3780.10">
    <property type="entry name" value="SusD-like"/>
    <property type="match status" value="1"/>
</dbReference>
<reference evidence="9" key="2">
    <citation type="submission" date="2023-03" db="EMBL/GenBank/DDBJ databases">
        <title>Parabacteroides distasonis, a bacteria resistant against UC.</title>
        <authorList>
            <person name="Dai W."/>
        </authorList>
    </citation>
    <scope>NUCLEOTIDE SEQUENCE</scope>
    <source>
        <strain evidence="9">F1-28</strain>
    </source>
</reference>
<dbReference type="InterPro" id="IPR012944">
    <property type="entry name" value="SusD_RagB_dom"/>
</dbReference>
<evidence type="ECO:0000256" key="6">
    <source>
        <dbReference type="SAM" id="SignalP"/>
    </source>
</evidence>
<sequence>MKRKTILSFLTGAALLCSMPSCMNLDEEVYDKLPAENFGNTTTEINALVGTVYNTLKKYSGDYMILAENSGSSTVNVTRNGGDWYDGGQYREVYMHTWTANTSCVKSCWSIGSECIGTCNATIEVLKNSTLLSDAEKTSKVAEIRGVRAFWIYSMMDFFGNIPLVVDYNDKELPTCKSRQEVFDWLITELNALATEAPDYDTKKYGTFTKGTAYTILAKMYQNAEAWGVNISENANSKVIEYCDKVMAMPYILEPNWKTNFDPNNNTSKEAIFAASYSSTDTEDQNVLYRRTLHYKQGLALGASISVWNGICAQPDYVKLFNEDDPRYEGTYLIGQQYDISTGEKIITDENRPLDYTVDISIIPGSELDGTKWGAVYQDQGARCQKWTYEKSLSTAMENDFHLFRLADIYLMKAEALLRSGGSVAEATNLVNAIRERAYGNNTHNYSTITLKEVQLERRLELAWEGFSRQDDIRFGCFTKGMWTESNCERKTDDYLKIFPVSQDAWQTNPNLVQNPGYASF</sequence>
<evidence type="ECO:0000313" key="9">
    <source>
        <dbReference type="EMBL" id="WET64135.1"/>
    </source>
</evidence>
<evidence type="ECO:0000256" key="2">
    <source>
        <dbReference type="ARBA" id="ARBA00006275"/>
    </source>
</evidence>
<dbReference type="Pfam" id="PF07980">
    <property type="entry name" value="SusD_RagB"/>
    <property type="match status" value="1"/>
</dbReference>
<dbReference type="Gene3D" id="1.25.40.10">
    <property type="entry name" value="Tetratricopeptide repeat domain"/>
    <property type="match status" value="1"/>
</dbReference>
<dbReference type="Proteomes" id="UP001221009">
    <property type="component" value="Chromosome"/>
</dbReference>
<comment type="subcellular location">
    <subcellularLocation>
        <location evidence="1">Cell outer membrane</location>
    </subcellularLocation>
</comment>
<feature type="signal peptide" evidence="6">
    <location>
        <begin position="1"/>
        <end position="23"/>
    </location>
</feature>
<feature type="domain" description="RagB/SusD" evidence="7">
    <location>
        <begin position="269"/>
        <end position="518"/>
    </location>
</feature>
<dbReference type="InterPro" id="IPR011990">
    <property type="entry name" value="TPR-like_helical_dom_sf"/>
</dbReference>
<keyword evidence="5" id="KW-0998">Cell outer membrane</keyword>
<evidence type="ECO:0000256" key="3">
    <source>
        <dbReference type="ARBA" id="ARBA00022729"/>
    </source>
</evidence>
<evidence type="ECO:0000256" key="1">
    <source>
        <dbReference type="ARBA" id="ARBA00004442"/>
    </source>
</evidence>